<gene>
    <name evidence="2" type="ORF">I8Y58_001247</name>
</gene>
<dbReference type="InterPro" id="IPR024311">
    <property type="entry name" value="Lipocalin-like"/>
</dbReference>
<protein>
    <submittedName>
        <fullName evidence="2">Lipocalin-like domain-containing protein</fullName>
    </submittedName>
</protein>
<accession>A0AAN5KQL4</accession>
<dbReference type="Pfam" id="PF13924">
    <property type="entry name" value="Lipocalin_5"/>
    <property type="match status" value="1"/>
</dbReference>
<evidence type="ECO:0000313" key="2">
    <source>
        <dbReference type="EMBL" id="HAT1596029.1"/>
    </source>
</evidence>
<comment type="caution">
    <text evidence="2">The sequence shown here is derived from an EMBL/GenBank/DDBJ whole genome shotgun (WGS) entry which is preliminary data.</text>
</comment>
<organism evidence="2 3">
    <name type="scientific">Legionella pneumophila</name>
    <dbReference type="NCBI Taxonomy" id="446"/>
    <lineage>
        <taxon>Bacteria</taxon>
        <taxon>Pseudomonadati</taxon>
        <taxon>Pseudomonadota</taxon>
        <taxon>Gammaproteobacteria</taxon>
        <taxon>Legionellales</taxon>
        <taxon>Legionellaceae</taxon>
        <taxon>Legionella</taxon>
    </lineage>
</organism>
<evidence type="ECO:0000313" key="3">
    <source>
        <dbReference type="Proteomes" id="UP000861567"/>
    </source>
</evidence>
<feature type="domain" description="Lipocalin-like" evidence="1">
    <location>
        <begin position="9"/>
        <end position="44"/>
    </location>
</feature>
<reference evidence="2" key="1">
    <citation type="journal article" date="2018" name="Genome Biol.">
        <title>SKESA: strategic k-mer extension for scrupulous assemblies.</title>
        <authorList>
            <person name="Souvorov A."/>
            <person name="Agarwala R."/>
            <person name="Lipman D.J."/>
        </authorList>
    </citation>
    <scope>NUCLEOTIDE SEQUENCE</scope>
    <source>
        <strain evidence="2">D3612</strain>
    </source>
</reference>
<proteinExistence type="predicted"/>
<name>A0AAN5KQL4_LEGPN</name>
<dbReference type="Proteomes" id="UP000861567">
    <property type="component" value="Unassembled WGS sequence"/>
</dbReference>
<evidence type="ECO:0000259" key="1">
    <source>
        <dbReference type="Pfam" id="PF13924"/>
    </source>
</evidence>
<dbReference type="EMBL" id="DACSEI010000009">
    <property type="protein sequence ID" value="HAT1596029.1"/>
    <property type="molecule type" value="Genomic_DNA"/>
</dbReference>
<reference evidence="2" key="2">
    <citation type="submission" date="2020-11" db="EMBL/GenBank/DDBJ databases">
        <authorList>
            <consortium name="NCBI Pathogen Detection Project"/>
        </authorList>
    </citation>
    <scope>NUCLEOTIDE SEQUENCE</scope>
    <source>
        <strain evidence="2">D3612</strain>
    </source>
</reference>
<sequence length="45" mass="5185">MNITMEFIVGTWTLHTPKMQWLSNGSTIYPFGKDAVGFLCYLENE</sequence>
<dbReference type="AlphaFoldDB" id="A0AAN5KQL4"/>